<dbReference type="STRING" id="1313172.YM304_22690"/>
<protein>
    <submittedName>
        <fullName evidence="3">Chaperonin</fullName>
    </submittedName>
</protein>
<dbReference type="EMBL" id="PDSL01000055">
    <property type="protein sequence ID" value="PIE32028.1"/>
    <property type="molecule type" value="Genomic_DNA"/>
</dbReference>
<dbReference type="PANTHER" id="PTHR10772:SF58">
    <property type="entry name" value="CO-CHAPERONIN GROES"/>
    <property type="match status" value="1"/>
</dbReference>
<keyword evidence="2" id="KW-0143">Chaperone</keyword>
<dbReference type="PANTHER" id="PTHR10772">
    <property type="entry name" value="10 KDA HEAT SHOCK PROTEIN"/>
    <property type="match status" value="1"/>
</dbReference>
<dbReference type="CDD" id="cd00320">
    <property type="entry name" value="cpn10"/>
    <property type="match status" value="1"/>
</dbReference>
<sequence>MLNDRLLVKLGRDDGDRTSSGGILIPATAQMAKRLVWAEVVAHGPNVRAAEIGDKVLFSPDDRYEVEVQGQDYIMLRERDLHAVAAHRIEASTGLYL</sequence>
<evidence type="ECO:0000313" key="3">
    <source>
        <dbReference type="EMBL" id="PIE32028.1"/>
    </source>
</evidence>
<dbReference type="GO" id="GO:0051082">
    <property type="term" value="F:unfolded protein binding"/>
    <property type="evidence" value="ECO:0007669"/>
    <property type="project" value="TreeGrafter"/>
</dbReference>
<dbReference type="GO" id="GO:0046872">
    <property type="term" value="F:metal ion binding"/>
    <property type="evidence" value="ECO:0007669"/>
    <property type="project" value="TreeGrafter"/>
</dbReference>
<organism evidence="3 4">
    <name type="scientific">Ilumatobacter coccineus</name>
    <dbReference type="NCBI Taxonomy" id="467094"/>
    <lineage>
        <taxon>Bacteria</taxon>
        <taxon>Bacillati</taxon>
        <taxon>Actinomycetota</taxon>
        <taxon>Acidimicrobiia</taxon>
        <taxon>Acidimicrobiales</taxon>
        <taxon>Ilumatobacteraceae</taxon>
        <taxon>Ilumatobacter</taxon>
    </lineage>
</organism>
<dbReference type="Proteomes" id="UP000230914">
    <property type="component" value="Unassembled WGS sequence"/>
</dbReference>
<evidence type="ECO:0000256" key="1">
    <source>
        <dbReference type="ARBA" id="ARBA00006975"/>
    </source>
</evidence>
<dbReference type="InterPro" id="IPR011032">
    <property type="entry name" value="GroES-like_sf"/>
</dbReference>
<dbReference type="SMART" id="SM00883">
    <property type="entry name" value="Cpn10"/>
    <property type="match status" value="1"/>
</dbReference>
<evidence type="ECO:0000256" key="2">
    <source>
        <dbReference type="ARBA" id="ARBA00023186"/>
    </source>
</evidence>
<dbReference type="InterPro" id="IPR020818">
    <property type="entry name" value="Chaperonin_GroES"/>
</dbReference>
<dbReference type="AlphaFoldDB" id="A0A2G6K8J2"/>
<dbReference type="Pfam" id="PF00166">
    <property type="entry name" value="Cpn10"/>
    <property type="match status" value="1"/>
</dbReference>
<accession>A0A2G6K8J2</accession>
<dbReference type="GO" id="GO:0044183">
    <property type="term" value="F:protein folding chaperone"/>
    <property type="evidence" value="ECO:0007669"/>
    <property type="project" value="InterPro"/>
</dbReference>
<evidence type="ECO:0000313" key="4">
    <source>
        <dbReference type="Proteomes" id="UP000230914"/>
    </source>
</evidence>
<dbReference type="GO" id="GO:0005524">
    <property type="term" value="F:ATP binding"/>
    <property type="evidence" value="ECO:0007669"/>
    <property type="project" value="InterPro"/>
</dbReference>
<dbReference type="SUPFAM" id="SSF50129">
    <property type="entry name" value="GroES-like"/>
    <property type="match status" value="1"/>
</dbReference>
<comment type="caution">
    <text evidence="3">The sequence shown here is derived from an EMBL/GenBank/DDBJ whole genome shotgun (WGS) entry which is preliminary data.</text>
</comment>
<name>A0A2G6K8J2_9ACTN</name>
<proteinExistence type="inferred from homology"/>
<comment type="similarity">
    <text evidence="1">Belongs to the GroES chaperonin family.</text>
</comment>
<reference evidence="3 4" key="1">
    <citation type="submission" date="2017-10" db="EMBL/GenBank/DDBJ databases">
        <title>Novel microbial diversity and functional potential in the marine mammal oral microbiome.</title>
        <authorList>
            <person name="Dudek N.K."/>
            <person name="Sun C.L."/>
            <person name="Burstein D."/>
            <person name="Kantor R.S."/>
            <person name="Aliaga Goltsman D.S."/>
            <person name="Bik E.M."/>
            <person name="Thomas B.C."/>
            <person name="Banfield J.F."/>
            <person name="Relman D.A."/>
        </authorList>
    </citation>
    <scope>NUCLEOTIDE SEQUENCE [LARGE SCALE GENOMIC DNA]</scope>
    <source>
        <strain evidence="3">DOLJORAL78_61_10</strain>
    </source>
</reference>
<gene>
    <name evidence="3" type="ORF">CSA55_04280</name>
</gene>
<dbReference type="Gene3D" id="2.30.33.40">
    <property type="entry name" value="GroES chaperonin"/>
    <property type="match status" value="1"/>
</dbReference>
<dbReference type="InterPro" id="IPR037124">
    <property type="entry name" value="Chaperonin_GroES_sf"/>
</dbReference>
<dbReference type="GO" id="GO:0051087">
    <property type="term" value="F:protein-folding chaperone binding"/>
    <property type="evidence" value="ECO:0007669"/>
    <property type="project" value="TreeGrafter"/>
</dbReference>